<name>A0A7X1FZM4_9SPHN</name>
<dbReference type="PROSITE" id="PS00061">
    <property type="entry name" value="ADH_SHORT"/>
    <property type="match status" value="1"/>
</dbReference>
<dbReference type="FunFam" id="3.40.50.720:FF:000084">
    <property type="entry name" value="Short-chain dehydrogenase reductase"/>
    <property type="match status" value="1"/>
</dbReference>
<organism evidence="3 4">
    <name type="scientific">Novosphingobium piscinae</name>
    <dbReference type="NCBI Taxonomy" id="1507448"/>
    <lineage>
        <taxon>Bacteria</taxon>
        <taxon>Pseudomonadati</taxon>
        <taxon>Pseudomonadota</taxon>
        <taxon>Alphaproteobacteria</taxon>
        <taxon>Sphingomonadales</taxon>
        <taxon>Sphingomonadaceae</taxon>
        <taxon>Novosphingobium</taxon>
    </lineage>
</organism>
<dbReference type="Proteomes" id="UP000551327">
    <property type="component" value="Unassembled WGS sequence"/>
</dbReference>
<dbReference type="PANTHER" id="PTHR42760:SF133">
    <property type="entry name" value="3-OXOACYL-[ACYL-CARRIER-PROTEIN] REDUCTASE"/>
    <property type="match status" value="1"/>
</dbReference>
<sequence>MAVASGPADQRFAGQRVLITGAAGLLGRALARAFAKAGASLALVDLDAAGLDRIAGDLPGQGTTLYPTDLRDAAAVSALPETVQQDGKLPTIVINNAGIAPFHDILAVRNEDWEAVMQLNLRAPFIVMREFGRAMIACGVTGAFVNVSSGAAAIVRTDSVPYGTSKAGLEWMSAGFAAALGPYGIRVNCVRPGLAVSDDHSNLPPNHIESASRRNPMRRIMIPQDLAKTVLFLASDDASYVTGQVMGVNGGSNLPVWVTA</sequence>
<dbReference type="EMBL" id="JACLAX010000007">
    <property type="protein sequence ID" value="MBC2669292.1"/>
    <property type="molecule type" value="Genomic_DNA"/>
</dbReference>
<evidence type="ECO:0000313" key="4">
    <source>
        <dbReference type="Proteomes" id="UP000551327"/>
    </source>
</evidence>
<keyword evidence="4" id="KW-1185">Reference proteome</keyword>
<dbReference type="InterPro" id="IPR002347">
    <property type="entry name" value="SDR_fam"/>
</dbReference>
<dbReference type="InterPro" id="IPR036291">
    <property type="entry name" value="NAD(P)-bd_dom_sf"/>
</dbReference>
<comment type="similarity">
    <text evidence="1">Belongs to the short-chain dehydrogenases/reductases (SDR) family.</text>
</comment>
<dbReference type="GO" id="GO:0016616">
    <property type="term" value="F:oxidoreductase activity, acting on the CH-OH group of donors, NAD or NADP as acceptor"/>
    <property type="evidence" value="ECO:0007669"/>
    <property type="project" value="TreeGrafter"/>
</dbReference>
<evidence type="ECO:0000256" key="1">
    <source>
        <dbReference type="ARBA" id="ARBA00006484"/>
    </source>
</evidence>
<dbReference type="PRINTS" id="PR00081">
    <property type="entry name" value="GDHRDH"/>
</dbReference>
<evidence type="ECO:0000256" key="2">
    <source>
        <dbReference type="ARBA" id="ARBA00023002"/>
    </source>
</evidence>
<dbReference type="GO" id="GO:0006633">
    <property type="term" value="P:fatty acid biosynthetic process"/>
    <property type="evidence" value="ECO:0007669"/>
    <property type="project" value="TreeGrafter"/>
</dbReference>
<dbReference type="Gene3D" id="3.40.50.720">
    <property type="entry name" value="NAD(P)-binding Rossmann-like Domain"/>
    <property type="match status" value="1"/>
</dbReference>
<dbReference type="PANTHER" id="PTHR42760">
    <property type="entry name" value="SHORT-CHAIN DEHYDROGENASES/REDUCTASES FAMILY MEMBER"/>
    <property type="match status" value="1"/>
</dbReference>
<dbReference type="CDD" id="cd05233">
    <property type="entry name" value="SDR_c"/>
    <property type="match status" value="1"/>
</dbReference>
<keyword evidence="2" id="KW-0560">Oxidoreductase</keyword>
<reference evidence="3 4" key="1">
    <citation type="submission" date="2020-08" db="EMBL/GenBank/DDBJ databases">
        <title>The genome sequence of type strain Novosphingobium piscinae KCTC 42194.</title>
        <authorList>
            <person name="Liu Y."/>
        </authorList>
    </citation>
    <scope>NUCLEOTIDE SEQUENCE [LARGE SCALE GENOMIC DNA]</scope>
    <source>
        <strain evidence="3 4">KCTC 42194</strain>
    </source>
</reference>
<dbReference type="RefSeq" id="WP_185679152.1">
    <property type="nucleotide sequence ID" value="NZ_JACLAX010000007.1"/>
</dbReference>
<accession>A0A7X1FZM4</accession>
<evidence type="ECO:0000313" key="3">
    <source>
        <dbReference type="EMBL" id="MBC2669292.1"/>
    </source>
</evidence>
<gene>
    <name evidence="3" type="ORF">H7F53_09065</name>
</gene>
<dbReference type="GO" id="GO:0048038">
    <property type="term" value="F:quinone binding"/>
    <property type="evidence" value="ECO:0007669"/>
    <property type="project" value="TreeGrafter"/>
</dbReference>
<dbReference type="AlphaFoldDB" id="A0A7X1FZM4"/>
<dbReference type="SUPFAM" id="SSF51735">
    <property type="entry name" value="NAD(P)-binding Rossmann-fold domains"/>
    <property type="match status" value="1"/>
</dbReference>
<protein>
    <submittedName>
        <fullName evidence="3">SDR family oxidoreductase</fullName>
    </submittedName>
</protein>
<comment type="caution">
    <text evidence="3">The sequence shown here is derived from an EMBL/GenBank/DDBJ whole genome shotgun (WGS) entry which is preliminary data.</text>
</comment>
<dbReference type="Pfam" id="PF13561">
    <property type="entry name" value="adh_short_C2"/>
    <property type="match status" value="1"/>
</dbReference>
<proteinExistence type="inferred from homology"/>
<dbReference type="InterPro" id="IPR020904">
    <property type="entry name" value="Sc_DH/Rdtase_CS"/>
</dbReference>